<dbReference type="Proteomes" id="UP000480178">
    <property type="component" value="Chromosome"/>
</dbReference>
<protein>
    <recommendedName>
        <fullName evidence="1">NTF2 fold domain-containing protein</fullName>
    </recommendedName>
</protein>
<dbReference type="Pfam" id="PF15631">
    <property type="entry name" value="Imm-NTF2-2"/>
    <property type="match status" value="1"/>
</dbReference>
<dbReference type="RefSeq" id="WP_162446384.1">
    <property type="nucleotide sequence ID" value="NZ_CP048222.1"/>
</dbReference>
<reference evidence="2 3" key="1">
    <citation type="submission" date="2020-01" db="EMBL/GenBank/DDBJ databases">
        <authorList>
            <person name="Kim M.K."/>
        </authorList>
    </citation>
    <scope>NUCLEOTIDE SEQUENCE [LARGE SCALE GENOMIC DNA]</scope>
    <source>
        <strain evidence="2 3">172606-1</strain>
    </source>
</reference>
<name>A0A6C0GQP5_9BACT</name>
<gene>
    <name evidence="2" type="ORF">GXP67_28995</name>
</gene>
<evidence type="ECO:0000313" key="2">
    <source>
        <dbReference type="EMBL" id="QHT70405.1"/>
    </source>
</evidence>
<organism evidence="2 3">
    <name type="scientific">Rhodocytophaga rosea</name>
    <dbReference type="NCBI Taxonomy" id="2704465"/>
    <lineage>
        <taxon>Bacteria</taxon>
        <taxon>Pseudomonadati</taxon>
        <taxon>Bacteroidota</taxon>
        <taxon>Cytophagia</taxon>
        <taxon>Cytophagales</taxon>
        <taxon>Rhodocytophagaceae</taxon>
        <taxon>Rhodocytophaga</taxon>
    </lineage>
</organism>
<dbReference type="EMBL" id="CP048222">
    <property type="protein sequence ID" value="QHT70405.1"/>
    <property type="molecule type" value="Genomic_DNA"/>
</dbReference>
<dbReference type="InterPro" id="IPR028921">
    <property type="entry name" value="NTF2_fold_dom"/>
</dbReference>
<dbReference type="KEGG" id="rhoz:GXP67_28995"/>
<evidence type="ECO:0000259" key="1">
    <source>
        <dbReference type="Pfam" id="PF15631"/>
    </source>
</evidence>
<feature type="domain" description="NTF2 fold" evidence="1">
    <location>
        <begin position="48"/>
        <end position="113"/>
    </location>
</feature>
<sequence>MRENTSYKITSQISEDSTYAKEFIKRSLETKGLLLAGMKPIIKDKQAAIAVAEAILFPIYGEENILKQRPYQVYKTELYWVITGTLPEGYKGGVFEIAIDATDARVIGLTHGK</sequence>
<proteinExistence type="predicted"/>
<dbReference type="AlphaFoldDB" id="A0A6C0GQP5"/>
<accession>A0A6C0GQP5</accession>
<keyword evidence="3" id="KW-1185">Reference proteome</keyword>
<evidence type="ECO:0000313" key="3">
    <source>
        <dbReference type="Proteomes" id="UP000480178"/>
    </source>
</evidence>